<comment type="caution">
    <text evidence="3">The sequence shown here is derived from an EMBL/GenBank/DDBJ whole genome shotgun (WGS) entry which is preliminary data.</text>
</comment>
<dbReference type="SMART" id="SM00451">
    <property type="entry name" value="ZnF_U1"/>
    <property type="match status" value="2"/>
</dbReference>
<organism evidence="3 4">
    <name type="scientific">Pleurodeles waltl</name>
    <name type="common">Iberian ribbed newt</name>
    <dbReference type="NCBI Taxonomy" id="8319"/>
    <lineage>
        <taxon>Eukaryota</taxon>
        <taxon>Metazoa</taxon>
        <taxon>Chordata</taxon>
        <taxon>Craniata</taxon>
        <taxon>Vertebrata</taxon>
        <taxon>Euteleostomi</taxon>
        <taxon>Amphibia</taxon>
        <taxon>Batrachia</taxon>
        <taxon>Caudata</taxon>
        <taxon>Salamandroidea</taxon>
        <taxon>Salamandridae</taxon>
        <taxon>Pleurodelinae</taxon>
        <taxon>Pleurodeles</taxon>
    </lineage>
</organism>
<protein>
    <recommendedName>
        <fullName evidence="2">C2H2-type domain-containing protein</fullName>
    </recommendedName>
</protein>
<proteinExistence type="predicted"/>
<feature type="compositionally biased region" description="Low complexity" evidence="1">
    <location>
        <begin position="187"/>
        <end position="205"/>
    </location>
</feature>
<dbReference type="GO" id="GO:0005654">
    <property type="term" value="C:nucleoplasm"/>
    <property type="evidence" value="ECO:0007669"/>
    <property type="project" value="TreeGrafter"/>
</dbReference>
<feature type="region of interest" description="Disordered" evidence="1">
    <location>
        <begin position="741"/>
        <end position="761"/>
    </location>
</feature>
<feature type="compositionally biased region" description="Polar residues" evidence="1">
    <location>
        <begin position="1496"/>
        <end position="1506"/>
    </location>
</feature>
<dbReference type="InterPro" id="IPR055309">
    <property type="entry name" value="Znf318-like"/>
</dbReference>
<evidence type="ECO:0000259" key="2">
    <source>
        <dbReference type="PROSITE" id="PS00028"/>
    </source>
</evidence>
<feature type="compositionally biased region" description="Pro residues" evidence="1">
    <location>
        <begin position="1307"/>
        <end position="1417"/>
    </location>
</feature>
<feature type="region of interest" description="Disordered" evidence="1">
    <location>
        <begin position="1488"/>
        <end position="1509"/>
    </location>
</feature>
<feature type="domain" description="C2H2-type" evidence="2">
    <location>
        <begin position="964"/>
        <end position="986"/>
    </location>
</feature>
<feature type="compositionally biased region" description="Basic residues" evidence="1">
    <location>
        <begin position="46"/>
        <end position="57"/>
    </location>
</feature>
<dbReference type="GO" id="GO:0045893">
    <property type="term" value="P:positive regulation of DNA-templated transcription"/>
    <property type="evidence" value="ECO:0007669"/>
    <property type="project" value="TreeGrafter"/>
</dbReference>
<dbReference type="GO" id="GO:0008270">
    <property type="term" value="F:zinc ion binding"/>
    <property type="evidence" value="ECO:0007669"/>
    <property type="project" value="InterPro"/>
</dbReference>
<evidence type="ECO:0000313" key="3">
    <source>
        <dbReference type="EMBL" id="KAJ1148503.1"/>
    </source>
</evidence>
<name>A0AAV7RCJ5_PLEWA</name>
<keyword evidence="4" id="KW-1185">Reference proteome</keyword>
<reference evidence="3" key="1">
    <citation type="journal article" date="2022" name="bioRxiv">
        <title>Sequencing and chromosome-scale assembly of the giantPleurodeles waltlgenome.</title>
        <authorList>
            <person name="Brown T."/>
            <person name="Elewa A."/>
            <person name="Iarovenko S."/>
            <person name="Subramanian E."/>
            <person name="Araus A.J."/>
            <person name="Petzold A."/>
            <person name="Susuki M."/>
            <person name="Suzuki K.-i.T."/>
            <person name="Hayashi T."/>
            <person name="Toyoda A."/>
            <person name="Oliveira C."/>
            <person name="Osipova E."/>
            <person name="Leigh N.D."/>
            <person name="Simon A."/>
            <person name="Yun M.H."/>
        </authorList>
    </citation>
    <scope>NUCLEOTIDE SEQUENCE</scope>
    <source>
        <strain evidence="3">20211129_DDA</strain>
        <tissue evidence="3">Liver</tissue>
    </source>
</reference>
<feature type="region of interest" description="Disordered" evidence="1">
    <location>
        <begin position="810"/>
        <end position="867"/>
    </location>
</feature>
<evidence type="ECO:0000256" key="1">
    <source>
        <dbReference type="SAM" id="MobiDB-lite"/>
    </source>
</evidence>
<dbReference type="Proteomes" id="UP001066276">
    <property type="component" value="Chromosome 5"/>
</dbReference>
<feature type="compositionally biased region" description="Polar residues" evidence="1">
    <location>
        <begin position="1097"/>
        <end position="1129"/>
    </location>
</feature>
<gene>
    <name evidence="3" type="ORF">NDU88_001333</name>
</gene>
<feature type="region of interest" description="Disordered" evidence="1">
    <location>
        <begin position="128"/>
        <end position="408"/>
    </location>
</feature>
<dbReference type="PANTHER" id="PTHR15577:SF2">
    <property type="entry name" value="ZINC FINGER PROTEIN 318"/>
    <property type="match status" value="1"/>
</dbReference>
<feature type="region of interest" description="Disordered" evidence="1">
    <location>
        <begin position="1258"/>
        <end position="1277"/>
    </location>
</feature>
<dbReference type="PROSITE" id="PS00028">
    <property type="entry name" value="ZINC_FINGER_C2H2_1"/>
    <property type="match status" value="1"/>
</dbReference>
<dbReference type="InterPro" id="IPR013087">
    <property type="entry name" value="Znf_C2H2_type"/>
</dbReference>
<accession>A0AAV7RCJ5</accession>
<dbReference type="GO" id="GO:0045892">
    <property type="term" value="P:negative regulation of DNA-templated transcription"/>
    <property type="evidence" value="ECO:0007669"/>
    <property type="project" value="TreeGrafter"/>
</dbReference>
<dbReference type="InterPro" id="IPR003604">
    <property type="entry name" value="Matrin/U1-like-C_Znf_C2H2"/>
</dbReference>
<feature type="compositionally biased region" description="Basic and acidic residues" evidence="1">
    <location>
        <begin position="343"/>
        <end position="362"/>
    </location>
</feature>
<feature type="region of interest" description="Disordered" evidence="1">
    <location>
        <begin position="1022"/>
        <end position="1178"/>
    </location>
</feature>
<evidence type="ECO:0000313" key="4">
    <source>
        <dbReference type="Proteomes" id="UP001066276"/>
    </source>
</evidence>
<feature type="compositionally biased region" description="Basic residues" evidence="1">
    <location>
        <begin position="247"/>
        <end position="305"/>
    </location>
</feature>
<feature type="compositionally biased region" description="Low complexity" evidence="1">
    <location>
        <begin position="847"/>
        <end position="856"/>
    </location>
</feature>
<feature type="compositionally biased region" description="Polar residues" evidence="1">
    <location>
        <begin position="1265"/>
        <end position="1274"/>
    </location>
</feature>
<feature type="compositionally biased region" description="Low complexity" evidence="1">
    <location>
        <begin position="1146"/>
        <end position="1155"/>
    </location>
</feature>
<feature type="region of interest" description="Disordered" evidence="1">
    <location>
        <begin position="1"/>
        <end position="58"/>
    </location>
</feature>
<dbReference type="PANTHER" id="PTHR15577">
    <property type="entry name" value="ZINC FINGER CONTAINING PROTEIN"/>
    <property type="match status" value="1"/>
</dbReference>
<feature type="compositionally biased region" description="Basic and acidic residues" evidence="1">
    <location>
        <begin position="149"/>
        <end position="179"/>
    </location>
</feature>
<feature type="compositionally biased region" description="Basic and acidic residues" evidence="1">
    <location>
        <begin position="234"/>
        <end position="246"/>
    </location>
</feature>
<feature type="compositionally biased region" description="Basic residues" evidence="1">
    <location>
        <begin position="315"/>
        <end position="335"/>
    </location>
</feature>
<feature type="compositionally biased region" description="Basic and acidic residues" evidence="1">
    <location>
        <begin position="372"/>
        <end position="381"/>
    </location>
</feature>
<dbReference type="GO" id="GO:0003676">
    <property type="term" value="F:nucleic acid binding"/>
    <property type="evidence" value="ECO:0007669"/>
    <property type="project" value="InterPro"/>
</dbReference>
<feature type="compositionally biased region" description="Basic and acidic residues" evidence="1">
    <location>
        <begin position="1024"/>
        <end position="1040"/>
    </location>
</feature>
<feature type="compositionally biased region" description="Basic and acidic residues" evidence="1">
    <location>
        <begin position="210"/>
        <end position="226"/>
    </location>
</feature>
<feature type="compositionally biased region" description="Basic and acidic residues" evidence="1">
    <location>
        <begin position="1047"/>
        <end position="1062"/>
    </location>
</feature>
<feature type="compositionally biased region" description="Basic and acidic residues" evidence="1">
    <location>
        <begin position="1086"/>
        <end position="1096"/>
    </location>
</feature>
<feature type="region of interest" description="Disordered" evidence="1">
    <location>
        <begin position="1282"/>
        <end position="1417"/>
    </location>
</feature>
<sequence length="1666" mass="185369">MSPSPGSLKPYTPRHCDSSRRSPSPRSRRYPSPPSARYHREPESSRRRRSPVSRRSRKILDENLRITVGNNFYLTGTPDQSSKPDVLDSLLSSTAYLHRDVGKDGPPSTPSLRVYQDEVCADIISDRHQGNSPLLGEPPKTPVSAADNSQHDVGFEHKQPHEKNEWHLASDHQTAELKVQKSRKRTTSTSSSSSSSNNSSTTGTGKNRRRNENRDRKKGQIRDRSQSRNRARGRNRDRSQSRDRGRSRNRQRSRSRGKSTNRGRSTNRARSRSPNRGRSTNRARSRSPVRGRSTNRNRSRSRNRGRSTNQDKSRNRSKSRHRSKSHHRSKSRQRSKSISPTFKELERARKKQELEDLNKELHSVPTKSILKKPADKDEDCKQSNQIEGPSEDASQPTSPDPTPLSSSNAFSSIVESLLKKINKDSPSETGSIALGERLHDQNTLSGLLRSHQFASQDSDGFSRVLDLMTDFTNAQEKRLRSFPDVEDEDKFLYGDEEEKAPEFEPQPLSCVEQHLIDQGHEGAKSQFIPSESLQQTDHSDRELDGIQDLLKTIGADVKIDASSEVLDGAKELLPSSCASESQKENPVELQRMNDVCPVETGPRHSTSPTLSPRVPSARSECMKHKELGWGDSSPVLGADMPACELEKASTPVNLSPNTLAPASAPQLHILGVSQSCTPSLSPHASSISMQITKTPAEKLTEKKKKKFEEVTTELEKLKTERKVRDKKLQYLQTELEKLNKQQGEMLRKKRREKDGHKDPLLAEVNRVHDYLINEIAALQKQGNAADTKESKLDKVAHALSIDLGISRNVSPETKGAAEKENFKEPATSRSPEVQSMPDEGRKRRFSSSDASSTEESNASEKSKAEYTVSTNLSSKSDVLAAELYVYFDAGSHWCRECNIVCGTMFDFLTHMHNKKHRQTLDPYKRPWASDIQDENKQDEVKRTKRVVVLAAGAEFLMPFTGFYCQLCKQFFGDQICAEQHIKCSDHNHSYKKYVDENELYEEKRKLEKQIAISKVTNALQHPTSELKHKLDETSKEKDVTTPKVAKKAGDSRRGSKDTDHSNEVAVQESQKENETGHNSDVNFGQEKSRKDEKESPSKGTVPSSSLVRSSQENPEHTPQTTAKSGATEVNTEESKNSGKEKPKVQIGKSKSIAIKLSKKTGMSQLLPRTLSGPSTQFKMRASFPVPTMVLRKAGSNTANKPAPLNTFLSIPSYGNSSKPLPIVKAKSQPDIVLDPCVISKAFGGEQVRLNKTEKDMKVAAKYEPPSQSTKSTAPKSFLHGVPILEKTPPKKEALLQTPVLPQTFMQPPLPPQQPPLPQEPPPLPPQQPPLPPLPVNVQIPPPPLMQPQMPPPPPIHVQIPPPPIHVQIPPPPIQARIPPPPIQARIPPPTLRCHIPPPPIDPSIPPPPVKPQIPPPPIEPLIPPSLMKLNIPPPPLIKPNVLLPSFIKPNIPPPSFVTPSIQPRSFIKPNIPPPRSSFLQTPKEIKSDHKERFIRPQSSLKPTSRLPTTPKVDVVPVVSRFQQKILSLPVRPPSTPPKPLSFIESLQKEGKPAFGQTSASAQNLYNIFYGNSTKSSSALEAEQKQMTTQCDEDEDDSVCTSSECDPEVDTELENVFEKLPDPKEKMAVKSVFSMGSETAKASVIQDEVIEDDALPSDEFGAEASDE</sequence>
<feature type="compositionally biased region" description="Basic and acidic residues" evidence="1">
    <location>
        <begin position="1132"/>
        <end position="1143"/>
    </location>
</feature>
<feature type="compositionally biased region" description="Basic and acidic residues" evidence="1">
    <location>
        <begin position="752"/>
        <end position="761"/>
    </location>
</feature>
<dbReference type="EMBL" id="JANPWB010000009">
    <property type="protein sequence ID" value="KAJ1148503.1"/>
    <property type="molecule type" value="Genomic_DNA"/>
</dbReference>